<dbReference type="PROSITE" id="PS50005">
    <property type="entry name" value="TPR"/>
    <property type="match status" value="2"/>
</dbReference>
<dbReference type="InterPro" id="IPR000917">
    <property type="entry name" value="Sulfatase_N"/>
</dbReference>
<evidence type="ECO:0000256" key="1">
    <source>
        <dbReference type="PROSITE-ProRule" id="PRU00339"/>
    </source>
</evidence>
<dbReference type="Pfam" id="PF13181">
    <property type="entry name" value="TPR_8"/>
    <property type="match status" value="1"/>
</dbReference>
<evidence type="ECO:0000259" key="2">
    <source>
        <dbReference type="Pfam" id="PF00884"/>
    </source>
</evidence>
<dbReference type="InterPro" id="IPR011990">
    <property type="entry name" value="TPR-like_helical_dom_sf"/>
</dbReference>
<dbReference type="Gene3D" id="1.25.40.10">
    <property type="entry name" value="Tetratricopeptide repeat domain"/>
    <property type="match status" value="2"/>
</dbReference>
<protein>
    <submittedName>
        <fullName evidence="3">Sulfatase-like hydrolase/transferase</fullName>
    </submittedName>
</protein>
<comment type="caution">
    <text evidence="3">The sequence shown here is derived from an EMBL/GenBank/DDBJ whole genome shotgun (WGS) entry which is preliminary data.</text>
</comment>
<reference evidence="4" key="1">
    <citation type="journal article" date="2019" name="Int. J. Syst. Evol. Microbiol.">
        <title>The Global Catalogue of Microorganisms (GCM) 10K type strain sequencing project: providing services to taxonomists for standard genome sequencing and annotation.</title>
        <authorList>
            <consortium name="The Broad Institute Genomics Platform"/>
            <consortium name="The Broad Institute Genome Sequencing Center for Infectious Disease"/>
            <person name="Wu L."/>
            <person name="Ma J."/>
        </authorList>
    </citation>
    <scope>NUCLEOTIDE SEQUENCE [LARGE SCALE GENOMIC DNA]</scope>
    <source>
        <strain evidence="4">KCTC 42953</strain>
    </source>
</reference>
<dbReference type="Pfam" id="PF00884">
    <property type="entry name" value="Sulfatase"/>
    <property type="match status" value="1"/>
</dbReference>
<keyword evidence="4" id="KW-1185">Reference proteome</keyword>
<dbReference type="PANTHER" id="PTHR43751">
    <property type="entry name" value="SULFATASE"/>
    <property type="match status" value="1"/>
</dbReference>
<dbReference type="InterPro" id="IPR052701">
    <property type="entry name" value="GAG_Ulvan_Degrading_Sulfatases"/>
</dbReference>
<dbReference type="PROSITE" id="PS51257">
    <property type="entry name" value="PROKAR_LIPOPROTEIN"/>
    <property type="match status" value="1"/>
</dbReference>
<dbReference type="PANTHER" id="PTHR43751:SF3">
    <property type="entry name" value="SULFATASE N-TERMINAL DOMAIN-CONTAINING PROTEIN"/>
    <property type="match status" value="1"/>
</dbReference>
<dbReference type="SUPFAM" id="SSF53649">
    <property type="entry name" value="Alkaline phosphatase-like"/>
    <property type="match status" value="1"/>
</dbReference>
<accession>A0ABV7JC36</accession>
<feature type="domain" description="Sulfatase N-terminal" evidence="2">
    <location>
        <begin position="31"/>
        <end position="312"/>
    </location>
</feature>
<evidence type="ECO:0000313" key="3">
    <source>
        <dbReference type="EMBL" id="MFC3195679.1"/>
    </source>
</evidence>
<dbReference type="Proteomes" id="UP001595533">
    <property type="component" value="Unassembled WGS sequence"/>
</dbReference>
<keyword evidence="1" id="KW-0802">TPR repeat</keyword>
<organism evidence="3 4">
    <name type="scientific">Marinicella sediminis</name>
    <dbReference type="NCBI Taxonomy" id="1792834"/>
    <lineage>
        <taxon>Bacteria</taxon>
        <taxon>Pseudomonadati</taxon>
        <taxon>Pseudomonadota</taxon>
        <taxon>Gammaproteobacteria</taxon>
        <taxon>Lysobacterales</taxon>
        <taxon>Marinicellaceae</taxon>
        <taxon>Marinicella</taxon>
    </lineage>
</organism>
<gene>
    <name evidence="3" type="ORF">ACFODZ_15600</name>
</gene>
<dbReference type="Pfam" id="PF13432">
    <property type="entry name" value="TPR_16"/>
    <property type="match status" value="1"/>
</dbReference>
<feature type="repeat" description="TPR" evidence="1">
    <location>
        <begin position="630"/>
        <end position="663"/>
    </location>
</feature>
<name>A0ABV7JC36_9GAMM</name>
<dbReference type="RefSeq" id="WP_077412334.1">
    <property type="nucleotide sequence ID" value="NZ_JBHRTS010000009.1"/>
</dbReference>
<evidence type="ECO:0000313" key="4">
    <source>
        <dbReference type="Proteomes" id="UP001595533"/>
    </source>
</evidence>
<dbReference type="SUPFAM" id="SSF48452">
    <property type="entry name" value="TPR-like"/>
    <property type="match status" value="1"/>
</dbReference>
<dbReference type="CDD" id="cd16148">
    <property type="entry name" value="sulfatase_like"/>
    <property type="match status" value="1"/>
</dbReference>
<dbReference type="Gene3D" id="3.40.720.10">
    <property type="entry name" value="Alkaline Phosphatase, subunit A"/>
    <property type="match status" value="2"/>
</dbReference>
<dbReference type="EMBL" id="JBHRTS010000009">
    <property type="protein sequence ID" value="MFC3195679.1"/>
    <property type="molecule type" value="Genomic_DNA"/>
</dbReference>
<dbReference type="InterPro" id="IPR019734">
    <property type="entry name" value="TPR_rpt"/>
</dbReference>
<dbReference type="InterPro" id="IPR017850">
    <property type="entry name" value="Alkaline_phosphatase_core_sf"/>
</dbReference>
<sequence>MKTKWFMNLVFLAAFLIITGCDERSPEPTFNVLIVTFDTTRADHIGTYGKSDALTPNLDELASDGVVYERAVTHIPITLPSHSSMFTGKVPFTHGVRDNGLFSLGPEQLTLAEILKNTGYETGAAIGSFPLTSQFGIDQGFDYYNEHITQKYEDVHGERTIPKHQLFFDERPAGAVNEAIMPWIRYHHNKPFFAWLHYFDPHHPHEPPAPYDQSFIHDLYSGEIAYSDEAFGMLIDQLKQLGVYDNTLIVFTSDHGEGNGEHNEATHSLLIYNATQHVPLIIKYPNQEHAGTRIKQWVGLVDIFPTVLDVLGLEVPEDIQGQVLARADQPVDTNAEIYLETLSPRFSRGWGEQRGIIKNEHKYIHGPRQELYNLIDDPRELNNIIDQHQALANNLKSDLQDYLDEYQITGMNASINVDSQTLNTLRGLGYVQSSGDMVDVIEEKLSEAGDPPQDHVGTISIYSHAKNLLFQGEYIEANRYLQSLLNLEPDNLAYLELKIQADIQLGALESAKNHLKSLPNDLHGTLSPAKRLSLLGRIALAQGDHNSAQRLLADAENLEPSISGQLQLATIAEQNNQSELAQKHLERALSLEENNVEVLNTLAINHSKRGDWLAAEQYFSQAIEHHPYHQLTHYNYGVFLYEVADYESALKAFEQAIRLQDNYPKALFAIIETHMALGQPAKAHHWYDHFEMVNPNHTLFAKAQNLLETK</sequence>
<proteinExistence type="predicted"/>
<dbReference type="SMART" id="SM00028">
    <property type="entry name" value="TPR"/>
    <property type="match status" value="4"/>
</dbReference>
<feature type="repeat" description="TPR" evidence="1">
    <location>
        <begin position="596"/>
        <end position="629"/>
    </location>
</feature>